<dbReference type="PANTHER" id="PTHR18968">
    <property type="entry name" value="THIAMINE PYROPHOSPHATE ENZYMES"/>
    <property type="match status" value="1"/>
</dbReference>
<dbReference type="Pfam" id="PF00205">
    <property type="entry name" value="TPP_enzyme_M"/>
    <property type="match status" value="1"/>
</dbReference>
<feature type="domain" description="Thiamine pyrophosphate enzyme TPP-binding" evidence="5">
    <location>
        <begin position="381"/>
        <end position="527"/>
    </location>
</feature>
<dbReference type="SUPFAM" id="SSF52467">
    <property type="entry name" value="DHS-like NAD/FAD-binding domain"/>
    <property type="match status" value="1"/>
</dbReference>
<dbReference type="InterPro" id="IPR012001">
    <property type="entry name" value="Thiamin_PyroP_enz_TPP-bd_dom"/>
</dbReference>
<dbReference type="PROSITE" id="PS00187">
    <property type="entry name" value="TPP_ENZYMES"/>
    <property type="match status" value="1"/>
</dbReference>
<evidence type="ECO:0000259" key="6">
    <source>
        <dbReference type="Pfam" id="PF02776"/>
    </source>
</evidence>
<dbReference type="PANTHER" id="PTHR18968:SF129">
    <property type="entry name" value="ACETOLACTATE SYNTHASE"/>
    <property type="match status" value="1"/>
</dbReference>
<feature type="domain" description="Thiamine pyrophosphate enzyme central" evidence="4">
    <location>
        <begin position="195"/>
        <end position="281"/>
    </location>
</feature>
<evidence type="ECO:0000256" key="1">
    <source>
        <dbReference type="ARBA" id="ARBA00007812"/>
    </source>
</evidence>
<accession>A0ABM8NTX0</accession>
<sequence length="543" mass="57566">MKPQKNIAQIIADAGKRHGVRRIFGVPGGGSSLDIIQAFAALDVPFVLAHTEAGAGMMAAADAEASGRLAIVVTTQGPGTASVANAIAQASLDRAPVLLITDGWTSKQAQTDSHQVFDQRALLSPLVKAHSRLEGDDVEAELERLIALAHTAPWGPVYIELTGENARRTLDVPTTTDFTSLPHQVVPPVAQRDEIAAAKAMIEAARRPVVVAGLETRCSEAAPALRTFVERLECPVFTTYKAKGVVSDHDDHAVGLFTGGALERECIDSADLIVLCGLDPVELIGRPWAYGAPVLDIGPVEHRPHYVAPRATVRGPLAAALSALADVDRAPGWEPGEIVRHKERMRSRLAYTGHGAGLTPEQVVKIAYERAEDLDARVTVDAGAHMFSAMAFWRARRGSDVLISNGLASMAFALPAGIAASLASPGRQVIAFTGDGGLLMCIGELATAARVGAKLCIVVFNDSTLSLIQIKQQGRGMARDGIDWPRQDFAAIARGFGLQAWSASTPEAYEAALARAWETQGPVLIDVHVDPSGYLEQSKALRG</sequence>
<dbReference type="RefSeq" id="WP_201697646.1">
    <property type="nucleotide sequence ID" value="NZ_CAJHCQ010000010.1"/>
</dbReference>
<evidence type="ECO:0000313" key="8">
    <source>
        <dbReference type="Proteomes" id="UP000656319"/>
    </source>
</evidence>
<dbReference type="Gene3D" id="3.40.50.970">
    <property type="match status" value="2"/>
</dbReference>
<name>A0ABM8NTX0_9BURK</name>
<dbReference type="CDD" id="cd07035">
    <property type="entry name" value="TPP_PYR_POX_like"/>
    <property type="match status" value="1"/>
</dbReference>
<evidence type="ECO:0000313" key="7">
    <source>
        <dbReference type="EMBL" id="CAD6543293.1"/>
    </source>
</evidence>
<dbReference type="Pfam" id="PF02776">
    <property type="entry name" value="TPP_enzyme_N"/>
    <property type="match status" value="1"/>
</dbReference>
<feature type="domain" description="Thiamine pyrophosphate enzyme N-terminal TPP-binding" evidence="6">
    <location>
        <begin position="6"/>
        <end position="121"/>
    </location>
</feature>
<dbReference type="InterPro" id="IPR011766">
    <property type="entry name" value="TPP_enzyme_TPP-bd"/>
</dbReference>
<dbReference type="Pfam" id="PF02775">
    <property type="entry name" value="TPP_enzyme_C"/>
    <property type="match status" value="1"/>
</dbReference>
<dbReference type="InterPro" id="IPR000399">
    <property type="entry name" value="TPP-bd_CS"/>
</dbReference>
<dbReference type="InterPro" id="IPR045229">
    <property type="entry name" value="TPP_enz"/>
</dbReference>
<dbReference type="Gene3D" id="3.40.50.1220">
    <property type="entry name" value="TPP-binding domain"/>
    <property type="match status" value="1"/>
</dbReference>
<keyword evidence="7" id="KW-0808">Transferase</keyword>
<comment type="caution">
    <text evidence="7">The sequence shown here is derived from an EMBL/GenBank/DDBJ whole genome shotgun (WGS) entry which is preliminary data.</text>
</comment>
<organism evidence="7 8">
    <name type="scientific">Paraburkholderia hiiakae</name>
    <dbReference type="NCBI Taxonomy" id="1081782"/>
    <lineage>
        <taxon>Bacteria</taxon>
        <taxon>Pseudomonadati</taxon>
        <taxon>Pseudomonadota</taxon>
        <taxon>Betaproteobacteria</taxon>
        <taxon>Burkholderiales</taxon>
        <taxon>Burkholderiaceae</taxon>
        <taxon>Paraburkholderia</taxon>
    </lineage>
</organism>
<dbReference type="EMBL" id="CAJHCQ010000010">
    <property type="protein sequence ID" value="CAD6543293.1"/>
    <property type="molecule type" value="Genomic_DNA"/>
</dbReference>
<keyword evidence="8" id="KW-1185">Reference proteome</keyword>
<gene>
    <name evidence="7" type="primary">budB_2</name>
    <name evidence="7" type="ORF">LMG27952_04018</name>
</gene>
<dbReference type="EC" id="2.2.1.6" evidence="7"/>
<evidence type="ECO:0000259" key="5">
    <source>
        <dbReference type="Pfam" id="PF02775"/>
    </source>
</evidence>
<reference evidence="7 8" key="1">
    <citation type="submission" date="2020-10" db="EMBL/GenBank/DDBJ databases">
        <authorList>
            <person name="Peeters C."/>
        </authorList>
    </citation>
    <scope>NUCLEOTIDE SEQUENCE [LARGE SCALE GENOMIC DNA]</scope>
    <source>
        <strain evidence="7 8">LMG 27952</strain>
    </source>
</reference>
<evidence type="ECO:0000256" key="2">
    <source>
        <dbReference type="ARBA" id="ARBA00023052"/>
    </source>
</evidence>
<comment type="similarity">
    <text evidence="1 3">Belongs to the TPP enzyme family.</text>
</comment>
<dbReference type="GO" id="GO:0003984">
    <property type="term" value="F:acetolactate synthase activity"/>
    <property type="evidence" value="ECO:0007669"/>
    <property type="project" value="UniProtKB-EC"/>
</dbReference>
<dbReference type="InterPro" id="IPR029061">
    <property type="entry name" value="THDP-binding"/>
</dbReference>
<dbReference type="InterPro" id="IPR029035">
    <property type="entry name" value="DHS-like_NAD/FAD-binding_dom"/>
</dbReference>
<dbReference type="Proteomes" id="UP000656319">
    <property type="component" value="Unassembled WGS sequence"/>
</dbReference>
<proteinExistence type="inferred from homology"/>
<evidence type="ECO:0000256" key="3">
    <source>
        <dbReference type="RuleBase" id="RU362132"/>
    </source>
</evidence>
<protein>
    <submittedName>
        <fullName evidence="7">Acetolactate synthase, catabolic</fullName>
        <ecNumber evidence="7">2.2.1.6</ecNumber>
    </submittedName>
</protein>
<dbReference type="InterPro" id="IPR012000">
    <property type="entry name" value="Thiamin_PyroP_enz_cen_dom"/>
</dbReference>
<evidence type="ECO:0000259" key="4">
    <source>
        <dbReference type="Pfam" id="PF00205"/>
    </source>
</evidence>
<dbReference type="SUPFAM" id="SSF52518">
    <property type="entry name" value="Thiamin diphosphate-binding fold (THDP-binding)"/>
    <property type="match status" value="2"/>
</dbReference>
<keyword evidence="2 3" id="KW-0786">Thiamine pyrophosphate</keyword>